<evidence type="ECO:0000313" key="2">
    <source>
        <dbReference type="EMBL" id="KAJ1103403.1"/>
    </source>
</evidence>
<keyword evidence="3" id="KW-1185">Reference proteome</keyword>
<evidence type="ECO:0000256" key="1">
    <source>
        <dbReference type="SAM" id="MobiDB-lite"/>
    </source>
</evidence>
<protein>
    <submittedName>
        <fullName evidence="2">Uncharacterized protein</fullName>
    </submittedName>
</protein>
<feature type="compositionally biased region" description="Basic residues" evidence="1">
    <location>
        <begin position="273"/>
        <end position="287"/>
    </location>
</feature>
<dbReference type="Proteomes" id="UP001066276">
    <property type="component" value="Chromosome 9"/>
</dbReference>
<sequence>MVQPGACDGWRGRLQYLWPTSQEQESLAGRLRSNEGNIACAPHTRGAVRKEPQHSRRLFKIRTGYARVPGQVVPPHPASTTAPHKPPAGCGTHSLVEAAVSSLIFLSPGSGLGQSVGGPTRPKTHRGAKTNNAEKKSQRAEPPPGEAAIPNPEAAPRCVEQGGRHPLQPEPGSLGRRRGEAGAARAGCTGRPAPHPSRLGAQIPTGQETRGPSAEPKTLSAAGGGTRQGEPGEGARQRPRGREGEGGEAGEGMWGRRQEAEEEGTPTNGRGEKRQRRGAVERARKRKESCLEEVLYERNTLDANRLQAVV</sequence>
<accession>A0AAV7MIT3</accession>
<feature type="region of interest" description="Disordered" evidence="1">
    <location>
        <begin position="68"/>
        <end position="90"/>
    </location>
</feature>
<feature type="region of interest" description="Disordered" evidence="1">
    <location>
        <begin position="110"/>
        <end position="289"/>
    </location>
</feature>
<proteinExistence type="predicted"/>
<feature type="compositionally biased region" description="Low complexity" evidence="1">
    <location>
        <begin position="181"/>
        <end position="192"/>
    </location>
</feature>
<dbReference type="EMBL" id="JANPWB010000013">
    <property type="protein sequence ID" value="KAJ1103403.1"/>
    <property type="molecule type" value="Genomic_DNA"/>
</dbReference>
<reference evidence="2" key="1">
    <citation type="journal article" date="2022" name="bioRxiv">
        <title>Sequencing and chromosome-scale assembly of the giantPleurodeles waltlgenome.</title>
        <authorList>
            <person name="Brown T."/>
            <person name="Elewa A."/>
            <person name="Iarovenko S."/>
            <person name="Subramanian E."/>
            <person name="Araus A.J."/>
            <person name="Petzold A."/>
            <person name="Susuki M."/>
            <person name="Suzuki K.-i.T."/>
            <person name="Hayashi T."/>
            <person name="Toyoda A."/>
            <person name="Oliveira C."/>
            <person name="Osipova E."/>
            <person name="Leigh N.D."/>
            <person name="Simon A."/>
            <person name="Yun M.H."/>
        </authorList>
    </citation>
    <scope>NUCLEOTIDE SEQUENCE</scope>
    <source>
        <strain evidence="2">20211129_DDA</strain>
        <tissue evidence="2">Liver</tissue>
    </source>
</reference>
<feature type="compositionally biased region" description="Basic and acidic residues" evidence="1">
    <location>
        <begin position="233"/>
        <end position="245"/>
    </location>
</feature>
<name>A0AAV7MIT3_PLEWA</name>
<organism evidence="2 3">
    <name type="scientific">Pleurodeles waltl</name>
    <name type="common">Iberian ribbed newt</name>
    <dbReference type="NCBI Taxonomy" id="8319"/>
    <lineage>
        <taxon>Eukaryota</taxon>
        <taxon>Metazoa</taxon>
        <taxon>Chordata</taxon>
        <taxon>Craniata</taxon>
        <taxon>Vertebrata</taxon>
        <taxon>Euteleostomi</taxon>
        <taxon>Amphibia</taxon>
        <taxon>Batrachia</taxon>
        <taxon>Caudata</taxon>
        <taxon>Salamandroidea</taxon>
        <taxon>Salamandridae</taxon>
        <taxon>Pleurodelinae</taxon>
        <taxon>Pleurodeles</taxon>
    </lineage>
</organism>
<gene>
    <name evidence="2" type="ORF">NDU88_000827</name>
</gene>
<evidence type="ECO:0000313" key="3">
    <source>
        <dbReference type="Proteomes" id="UP001066276"/>
    </source>
</evidence>
<dbReference type="AlphaFoldDB" id="A0AAV7MIT3"/>
<comment type="caution">
    <text evidence="2">The sequence shown here is derived from an EMBL/GenBank/DDBJ whole genome shotgun (WGS) entry which is preliminary data.</text>
</comment>